<dbReference type="InterPro" id="IPR011006">
    <property type="entry name" value="CheY-like_superfamily"/>
</dbReference>
<dbReference type="AlphaFoldDB" id="A0A327NNR0"/>
<keyword evidence="5" id="KW-1185">Reference proteome</keyword>
<feature type="domain" description="HTH LytTR-type" evidence="3">
    <location>
        <begin position="132"/>
        <end position="230"/>
    </location>
</feature>
<dbReference type="InterPro" id="IPR001789">
    <property type="entry name" value="Sig_transdc_resp-reg_receiver"/>
</dbReference>
<organism evidence="4 5">
    <name type="scientific">Spirosoma telluris</name>
    <dbReference type="NCBI Taxonomy" id="2183553"/>
    <lineage>
        <taxon>Bacteria</taxon>
        <taxon>Pseudomonadati</taxon>
        <taxon>Bacteroidota</taxon>
        <taxon>Cytophagia</taxon>
        <taxon>Cytophagales</taxon>
        <taxon>Cytophagaceae</taxon>
        <taxon>Spirosoma</taxon>
    </lineage>
</organism>
<dbReference type="Gene3D" id="3.40.50.2300">
    <property type="match status" value="1"/>
</dbReference>
<comment type="caution">
    <text evidence="1">Lacks conserved residue(s) required for the propagation of feature annotation.</text>
</comment>
<proteinExistence type="predicted"/>
<dbReference type="Gene3D" id="2.40.50.1020">
    <property type="entry name" value="LytTr DNA-binding domain"/>
    <property type="match status" value="1"/>
</dbReference>
<name>A0A327NNR0_9BACT</name>
<reference evidence="4 5" key="1">
    <citation type="submission" date="2018-06" db="EMBL/GenBank/DDBJ databases">
        <title>Spirosoma sp. HMF3257 Genome sequencing and assembly.</title>
        <authorList>
            <person name="Kang H."/>
            <person name="Cha I."/>
            <person name="Kim H."/>
            <person name="Kang J."/>
            <person name="Joh K."/>
        </authorList>
    </citation>
    <scope>NUCLEOTIDE SEQUENCE [LARGE SCALE GENOMIC DNA]</scope>
    <source>
        <strain evidence="4 5">HMF3257</strain>
    </source>
</reference>
<comment type="caution">
    <text evidence="4">The sequence shown here is derived from an EMBL/GenBank/DDBJ whole genome shotgun (WGS) entry which is preliminary data.</text>
</comment>
<dbReference type="PROSITE" id="PS50110">
    <property type="entry name" value="RESPONSE_REGULATORY"/>
    <property type="match status" value="1"/>
</dbReference>
<dbReference type="GO" id="GO:0000156">
    <property type="term" value="F:phosphorelay response regulator activity"/>
    <property type="evidence" value="ECO:0007669"/>
    <property type="project" value="InterPro"/>
</dbReference>
<evidence type="ECO:0008006" key="6">
    <source>
        <dbReference type="Google" id="ProtNLM"/>
    </source>
</evidence>
<dbReference type="OrthoDB" id="983052at2"/>
<dbReference type="Proteomes" id="UP000249016">
    <property type="component" value="Unassembled WGS sequence"/>
</dbReference>
<dbReference type="PROSITE" id="PS50930">
    <property type="entry name" value="HTH_LYTTR"/>
    <property type="match status" value="1"/>
</dbReference>
<protein>
    <recommendedName>
        <fullName evidence="6">Response regulator transcription factor</fullName>
    </recommendedName>
</protein>
<sequence>MKVRKYIIVDVIEPDIKELESKLHKFTLLEFAGVCSTLEETVEMLATEAIDLIFLETRLANECGLTLLKSGINLPPVIVISSRPEDALACYEIGIPVDFLLKPFSFERLLRALNRALSIQFKSNSLVSIDSIFLKTGRKLQRFNYQTIDYIESYGIYSKVYMTDGSSIVNERVVTLAKLLPSQFFMRVHKSFILNIRKITSFDRSNLCIGSTKIPIGVSYRPKLEGLLNLLDVKEN</sequence>
<accession>A0A327NNR0</accession>
<dbReference type="SMART" id="SM00850">
    <property type="entry name" value="LytTR"/>
    <property type="match status" value="1"/>
</dbReference>
<feature type="domain" description="Response regulatory" evidence="2">
    <location>
        <begin position="5"/>
        <end position="117"/>
    </location>
</feature>
<evidence type="ECO:0000256" key="1">
    <source>
        <dbReference type="PROSITE-ProRule" id="PRU00169"/>
    </source>
</evidence>
<gene>
    <name evidence="4" type="ORF">HMF3257_26685</name>
</gene>
<dbReference type="SUPFAM" id="SSF52172">
    <property type="entry name" value="CheY-like"/>
    <property type="match status" value="1"/>
</dbReference>
<dbReference type="EMBL" id="QLII01000001">
    <property type="protein sequence ID" value="RAI76862.1"/>
    <property type="molecule type" value="Genomic_DNA"/>
</dbReference>
<dbReference type="PANTHER" id="PTHR37299">
    <property type="entry name" value="TRANSCRIPTIONAL REGULATOR-RELATED"/>
    <property type="match status" value="1"/>
</dbReference>
<dbReference type="Pfam" id="PF04397">
    <property type="entry name" value="LytTR"/>
    <property type="match status" value="1"/>
</dbReference>
<evidence type="ECO:0000259" key="2">
    <source>
        <dbReference type="PROSITE" id="PS50110"/>
    </source>
</evidence>
<dbReference type="GO" id="GO:0003677">
    <property type="term" value="F:DNA binding"/>
    <property type="evidence" value="ECO:0007669"/>
    <property type="project" value="InterPro"/>
</dbReference>
<evidence type="ECO:0000313" key="4">
    <source>
        <dbReference type="EMBL" id="RAI76862.1"/>
    </source>
</evidence>
<dbReference type="Pfam" id="PF00072">
    <property type="entry name" value="Response_reg"/>
    <property type="match status" value="1"/>
</dbReference>
<dbReference type="PANTHER" id="PTHR37299:SF1">
    <property type="entry name" value="STAGE 0 SPORULATION PROTEIN A HOMOLOG"/>
    <property type="match status" value="1"/>
</dbReference>
<dbReference type="InterPro" id="IPR007492">
    <property type="entry name" value="LytTR_DNA-bd_dom"/>
</dbReference>
<evidence type="ECO:0000313" key="5">
    <source>
        <dbReference type="Proteomes" id="UP000249016"/>
    </source>
</evidence>
<dbReference type="InterPro" id="IPR046947">
    <property type="entry name" value="LytR-like"/>
</dbReference>
<evidence type="ECO:0000259" key="3">
    <source>
        <dbReference type="PROSITE" id="PS50930"/>
    </source>
</evidence>
<dbReference type="RefSeq" id="WP_111346932.1">
    <property type="nucleotide sequence ID" value="NZ_QLII01000001.1"/>
</dbReference>